<evidence type="ECO:0000256" key="5">
    <source>
        <dbReference type="ARBA" id="ARBA00038359"/>
    </source>
</evidence>
<dbReference type="EMBL" id="MU857619">
    <property type="protein sequence ID" value="KAK4249806.1"/>
    <property type="molecule type" value="Genomic_DNA"/>
</dbReference>
<evidence type="ECO:0000256" key="4">
    <source>
        <dbReference type="ARBA" id="ARBA00023136"/>
    </source>
</evidence>
<evidence type="ECO:0000313" key="9">
    <source>
        <dbReference type="EMBL" id="KAK4249806.1"/>
    </source>
</evidence>
<gene>
    <name evidence="9" type="ORF">C7999DRAFT_12399</name>
</gene>
<feature type="transmembrane region" description="Helical" evidence="7">
    <location>
        <begin position="152"/>
        <end position="177"/>
    </location>
</feature>
<dbReference type="AlphaFoldDB" id="A0AAN7CXQ3"/>
<comment type="similarity">
    <text evidence="5">Belongs to the SAT4 family.</text>
</comment>
<evidence type="ECO:0000256" key="3">
    <source>
        <dbReference type="ARBA" id="ARBA00022989"/>
    </source>
</evidence>
<dbReference type="Proteomes" id="UP001303647">
    <property type="component" value="Unassembled WGS sequence"/>
</dbReference>
<dbReference type="PANTHER" id="PTHR33048">
    <property type="entry name" value="PTH11-LIKE INTEGRAL MEMBRANE PROTEIN (AFU_ORTHOLOGUE AFUA_5G11245)"/>
    <property type="match status" value="1"/>
</dbReference>
<dbReference type="InterPro" id="IPR052337">
    <property type="entry name" value="SAT4-like"/>
</dbReference>
<keyword evidence="4 7" id="KW-0472">Membrane</keyword>
<evidence type="ECO:0000256" key="1">
    <source>
        <dbReference type="ARBA" id="ARBA00004141"/>
    </source>
</evidence>
<feature type="transmembrane region" description="Helical" evidence="7">
    <location>
        <begin position="74"/>
        <end position="97"/>
    </location>
</feature>
<reference evidence="9" key="1">
    <citation type="journal article" date="2023" name="Mol. Phylogenet. Evol.">
        <title>Genome-scale phylogeny and comparative genomics of the fungal order Sordariales.</title>
        <authorList>
            <person name="Hensen N."/>
            <person name="Bonometti L."/>
            <person name="Westerberg I."/>
            <person name="Brannstrom I.O."/>
            <person name="Guillou S."/>
            <person name="Cros-Aarteil S."/>
            <person name="Calhoun S."/>
            <person name="Haridas S."/>
            <person name="Kuo A."/>
            <person name="Mondo S."/>
            <person name="Pangilinan J."/>
            <person name="Riley R."/>
            <person name="LaButti K."/>
            <person name="Andreopoulos B."/>
            <person name="Lipzen A."/>
            <person name="Chen C."/>
            <person name="Yan M."/>
            <person name="Daum C."/>
            <person name="Ng V."/>
            <person name="Clum A."/>
            <person name="Steindorff A."/>
            <person name="Ohm R.A."/>
            <person name="Martin F."/>
            <person name="Silar P."/>
            <person name="Natvig D.O."/>
            <person name="Lalanne C."/>
            <person name="Gautier V."/>
            <person name="Ament-Velasquez S.L."/>
            <person name="Kruys A."/>
            <person name="Hutchinson M.I."/>
            <person name="Powell A.J."/>
            <person name="Barry K."/>
            <person name="Miller A.N."/>
            <person name="Grigoriev I.V."/>
            <person name="Debuchy R."/>
            <person name="Gladieux P."/>
            <person name="Hiltunen Thoren M."/>
            <person name="Johannesson H."/>
        </authorList>
    </citation>
    <scope>NUCLEOTIDE SEQUENCE</scope>
    <source>
        <strain evidence="9">CBS 359.72</strain>
    </source>
</reference>
<evidence type="ECO:0000256" key="7">
    <source>
        <dbReference type="SAM" id="Phobius"/>
    </source>
</evidence>
<feature type="transmembrane region" description="Helical" evidence="7">
    <location>
        <begin position="18"/>
        <end position="40"/>
    </location>
</feature>
<name>A0AAN7CXQ3_9PEZI</name>
<comment type="subcellular location">
    <subcellularLocation>
        <location evidence="1">Membrane</location>
        <topology evidence="1">Multi-pass membrane protein</topology>
    </subcellularLocation>
</comment>
<dbReference type="GO" id="GO:0016020">
    <property type="term" value="C:membrane"/>
    <property type="evidence" value="ECO:0007669"/>
    <property type="project" value="UniProtKB-SubCell"/>
</dbReference>
<dbReference type="InterPro" id="IPR049326">
    <property type="entry name" value="Rhodopsin_dom_fungi"/>
</dbReference>
<feature type="compositionally biased region" description="Low complexity" evidence="6">
    <location>
        <begin position="281"/>
        <end position="293"/>
    </location>
</feature>
<dbReference type="Pfam" id="PF20684">
    <property type="entry name" value="Fung_rhodopsin"/>
    <property type="match status" value="1"/>
</dbReference>
<feature type="domain" description="Rhodopsin" evidence="8">
    <location>
        <begin position="39"/>
        <end position="249"/>
    </location>
</feature>
<evidence type="ECO:0000313" key="10">
    <source>
        <dbReference type="Proteomes" id="UP001303647"/>
    </source>
</evidence>
<keyword evidence="3 7" id="KW-1133">Transmembrane helix</keyword>
<reference evidence="9" key="2">
    <citation type="submission" date="2023-05" db="EMBL/GenBank/DDBJ databases">
        <authorList>
            <consortium name="Lawrence Berkeley National Laboratory"/>
            <person name="Steindorff A."/>
            <person name="Hensen N."/>
            <person name="Bonometti L."/>
            <person name="Westerberg I."/>
            <person name="Brannstrom I.O."/>
            <person name="Guillou S."/>
            <person name="Cros-Aarteil S."/>
            <person name="Calhoun S."/>
            <person name="Haridas S."/>
            <person name="Kuo A."/>
            <person name="Mondo S."/>
            <person name="Pangilinan J."/>
            <person name="Riley R."/>
            <person name="Labutti K."/>
            <person name="Andreopoulos B."/>
            <person name="Lipzen A."/>
            <person name="Chen C."/>
            <person name="Yanf M."/>
            <person name="Daum C."/>
            <person name="Ng V."/>
            <person name="Clum A."/>
            <person name="Ohm R."/>
            <person name="Martin F."/>
            <person name="Silar P."/>
            <person name="Natvig D."/>
            <person name="Lalanne C."/>
            <person name="Gautier V."/>
            <person name="Ament-Velasquez S.L."/>
            <person name="Kruys A."/>
            <person name="Hutchinson M.I."/>
            <person name="Powell A.J."/>
            <person name="Barry K."/>
            <person name="Miller A.N."/>
            <person name="Grigoriev I.V."/>
            <person name="Debuchy R."/>
            <person name="Gladieux P."/>
            <person name="Thoren M.H."/>
            <person name="Johannesson H."/>
        </authorList>
    </citation>
    <scope>NUCLEOTIDE SEQUENCE</scope>
    <source>
        <strain evidence="9">CBS 359.72</strain>
    </source>
</reference>
<feature type="transmembrane region" description="Helical" evidence="7">
    <location>
        <begin position="189"/>
        <end position="207"/>
    </location>
</feature>
<evidence type="ECO:0000256" key="2">
    <source>
        <dbReference type="ARBA" id="ARBA00022692"/>
    </source>
</evidence>
<accession>A0AAN7CXQ3</accession>
<comment type="caution">
    <text evidence="9">The sequence shown here is derived from an EMBL/GenBank/DDBJ whole genome shotgun (WGS) entry which is preliminary data.</text>
</comment>
<dbReference type="PANTHER" id="PTHR33048:SF64">
    <property type="entry name" value="INTEGRAL MEMBRANE PROTEIN"/>
    <property type="match status" value="1"/>
</dbReference>
<protein>
    <recommendedName>
        <fullName evidence="8">Rhodopsin domain-containing protein</fullName>
    </recommendedName>
</protein>
<feature type="transmembrane region" description="Helical" evidence="7">
    <location>
        <begin position="109"/>
        <end position="132"/>
    </location>
</feature>
<proteinExistence type="inferred from homology"/>
<evidence type="ECO:0000259" key="8">
    <source>
        <dbReference type="Pfam" id="PF20684"/>
    </source>
</evidence>
<evidence type="ECO:0000256" key="6">
    <source>
        <dbReference type="SAM" id="MobiDB-lite"/>
    </source>
</evidence>
<organism evidence="9 10">
    <name type="scientific">Corynascus novoguineensis</name>
    <dbReference type="NCBI Taxonomy" id="1126955"/>
    <lineage>
        <taxon>Eukaryota</taxon>
        <taxon>Fungi</taxon>
        <taxon>Dikarya</taxon>
        <taxon>Ascomycota</taxon>
        <taxon>Pezizomycotina</taxon>
        <taxon>Sordariomycetes</taxon>
        <taxon>Sordariomycetidae</taxon>
        <taxon>Sordariales</taxon>
        <taxon>Chaetomiaceae</taxon>
        <taxon>Corynascus</taxon>
    </lineage>
</organism>
<sequence>MGWTYNTKDPDAPTIGPLITGLASALTLLSLVTVCLRTYVRAWMIKAFGIETRWGLGLRQIKDLPPEDVYNFGLLQYIGAPFYITSILGFKLALLYSYRRFITLGAYRVVLFVVITACILFHLSFLLVQLNLCQPARKQWDPSVTWGSCIPGVPFYTSMASITMVFDVTVMLLPFPILLQSRIQTRKKVILLGLFGLGTFITVIQIIRIQTVKQLENYVDSAPLILWSTIENNLGIMCANVPTLAPVVKYYNGRTSRGSRTPYGAAGSNMPRTRTGAYGHGTTAGRSTTRGSGIVATSKSGARVSSWYGSGTWRSGRPRGMETLASHATELGSLGGATTRAESLEKGYGGHGKKNGSMDSILLDIASVGGASAGVDKDNEQEDRRDECLVPSGGITKKVEVVVTTE</sequence>
<feature type="region of interest" description="Disordered" evidence="6">
    <location>
        <begin position="261"/>
        <end position="296"/>
    </location>
</feature>
<keyword evidence="2 7" id="KW-0812">Transmembrane</keyword>
<keyword evidence="10" id="KW-1185">Reference proteome</keyword>